<protein>
    <submittedName>
        <fullName evidence="3">Gnl1 protein</fullName>
    </submittedName>
</protein>
<keyword evidence="2" id="KW-0342">GTP-binding</keyword>
<evidence type="ECO:0000256" key="1">
    <source>
        <dbReference type="ARBA" id="ARBA00022741"/>
    </source>
</evidence>
<name>A0A812YE34_SYMPI</name>
<comment type="caution">
    <text evidence="3">The sequence shown here is derived from an EMBL/GenBank/DDBJ whole genome shotgun (WGS) entry which is preliminary data.</text>
</comment>
<accession>A0A812YE34</accession>
<dbReference type="InterPro" id="IPR043358">
    <property type="entry name" value="GNL1-like"/>
</dbReference>
<dbReference type="InterPro" id="IPR027417">
    <property type="entry name" value="P-loop_NTPase"/>
</dbReference>
<dbReference type="SUPFAM" id="SSF52540">
    <property type="entry name" value="P-loop containing nucleoside triphosphate hydrolases"/>
    <property type="match status" value="1"/>
</dbReference>
<proteinExistence type="predicted"/>
<reference evidence="3" key="1">
    <citation type="submission" date="2021-02" db="EMBL/GenBank/DDBJ databases">
        <authorList>
            <person name="Dougan E. K."/>
            <person name="Rhodes N."/>
            <person name="Thang M."/>
            <person name="Chan C."/>
        </authorList>
    </citation>
    <scope>NUCLEOTIDE SEQUENCE</scope>
</reference>
<dbReference type="EMBL" id="CAJNIZ010047604">
    <property type="protein sequence ID" value="CAE7771594.1"/>
    <property type="molecule type" value="Genomic_DNA"/>
</dbReference>
<dbReference type="PANTHER" id="PTHR45709">
    <property type="entry name" value="LARGE SUBUNIT GTPASE 1 HOMOLOG-RELATED"/>
    <property type="match status" value="1"/>
</dbReference>
<dbReference type="OrthoDB" id="391988at2759"/>
<evidence type="ECO:0000313" key="3">
    <source>
        <dbReference type="EMBL" id="CAE7771594.1"/>
    </source>
</evidence>
<sequence>MPRSKGKMQKSSIKLGARIDKEVKGASGERIQAQTLDFRSAAAIPEFTLADPLAHASGKRVATNSGMKTTFAAESSLNVARRIKMACVPLGCVVEDDAAVAEELSIQTLDLSSRSRQLMPRRPAWSYEISSGRLHHREAQSFKKWLDDVQEMIQERGGYPPAYETNLQVWRQLWRVLERCYVAVAVLDARHPLLHLPPALVYHVSRTLRKPLVVVLNKLDAVEPENAVSWAKALSKVPGISAITGFSKEELHARAFGDFRF</sequence>
<keyword evidence="4" id="KW-1185">Reference proteome</keyword>
<feature type="non-terminal residue" evidence="3">
    <location>
        <position position="261"/>
    </location>
</feature>
<dbReference type="Proteomes" id="UP000649617">
    <property type="component" value="Unassembled WGS sequence"/>
</dbReference>
<evidence type="ECO:0000256" key="2">
    <source>
        <dbReference type="ARBA" id="ARBA00023134"/>
    </source>
</evidence>
<keyword evidence="1" id="KW-0547">Nucleotide-binding</keyword>
<evidence type="ECO:0000313" key="4">
    <source>
        <dbReference type="Proteomes" id="UP000649617"/>
    </source>
</evidence>
<dbReference type="PANTHER" id="PTHR45709:SF3">
    <property type="entry name" value="GUANINE NUCLEOTIDE-BINDING PROTEIN-LIKE 1"/>
    <property type="match status" value="1"/>
</dbReference>
<organism evidence="3 4">
    <name type="scientific">Symbiodinium pilosum</name>
    <name type="common">Dinoflagellate</name>
    <dbReference type="NCBI Taxonomy" id="2952"/>
    <lineage>
        <taxon>Eukaryota</taxon>
        <taxon>Sar</taxon>
        <taxon>Alveolata</taxon>
        <taxon>Dinophyceae</taxon>
        <taxon>Suessiales</taxon>
        <taxon>Symbiodiniaceae</taxon>
        <taxon>Symbiodinium</taxon>
    </lineage>
</organism>
<dbReference type="AlphaFoldDB" id="A0A812YE34"/>
<dbReference type="GO" id="GO:0003924">
    <property type="term" value="F:GTPase activity"/>
    <property type="evidence" value="ECO:0007669"/>
    <property type="project" value="InterPro"/>
</dbReference>
<dbReference type="Gene3D" id="3.40.50.300">
    <property type="entry name" value="P-loop containing nucleotide triphosphate hydrolases"/>
    <property type="match status" value="1"/>
</dbReference>
<gene>
    <name evidence="3" type="primary">Gnl1</name>
    <name evidence="3" type="ORF">SPIL2461_LOCUS22744</name>
</gene>
<dbReference type="GO" id="GO:0005525">
    <property type="term" value="F:GTP binding"/>
    <property type="evidence" value="ECO:0007669"/>
    <property type="project" value="UniProtKB-KW"/>
</dbReference>